<evidence type="ECO:0000313" key="1">
    <source>
        <dbReference type="EMBL" id="KAJ1097540.1"/>
    </source>
</evidence>
<organism evidence="1 2">
    <name type="scientific">Pleurodeles waltl</name>
    <name type="common">Iberian ribbed newt</name>
    <dbReference type="NCBI Taxonomy" id="8319"/>
    <lineage>
        <taxon>Eukaryota</taxon>
        <taxon>Metazoa</taxon>
        <taxon>Chordata</taxon>
        <taxon>Craniata</taxon>
        <taxon>Vertebrata</taxon>
        <taxon>Euteleostomi</taxon>
        <taxon>Amphibia</taxon>
        <taxon>Batrachia</taxon>
        <taxon>Caudata</taxon>
        <taxon>Salamandroidea</taxon>
        <taxon>Salamandridae</taxon>
        <taxon>Pleurodelinae</taxon>
        <taxon>Pleurodeles</taxon>
    </lineage>
</organism>
<comment type="caution">
    <text evidence="1">The sequence shown here is derived from an EMBL/GenBank/DDBJ whole genome shotgun (WGS) entry which is preliminary data.</text>
</comment>
<protein>
    <submittedName>
        <fullName evidence="1">Uncharacterized protein</fullName>
    </submittedName>
</protein>
<reference evidence="1" key="1">
    <citation type="journal article" date="2022" name="bioRxiv">
        <title>Sequencing and chromosome-scale assembly of the giantPleurodeles waltlgenome.</title>
        <authorList>
            <person name="Brown T."/>
            <person name="Elewa A."/>
            <person name="Iarovenko S."/>
            <person name="Subramanian E."/>
            <person name="Araus A.J."/>
            <person name="Petzold A."/>
            <person name="Susuki M."/>
            <person name="Suzuki K.-i.T."/>
            <person name="Hayashi T."/>
            <person name="Toyoda A."/>
            <person name="Oliveira C."/>
            <person name="Osipova E."/>
            <person name="Leigh N.D."/>
            <person name="Simon A."/>
            <person name="Yun M.H."/>
        </authorList>
    </citation>
    <scope>NUCLEOTIDE SEQUENCE</scope>
    <source>
        <strain evidence="1">20211129_DDA</strain>
        <tissue evidence="1">Liver</tissue>
    </source>
</reference>
<proteinExistence type="predicted"/>
<dbReference type="AlphaFoldDB" id="A0AAV7M410"/>
<sequence>MDPTRPEPDGLCIVQRPGALQRLNCEEARHVRLHRPSWVQRLPQKPRSLLNDCEGASAEFPAHHVFHTPVDE</sequence>
<dbReference type="EMBL" id="JANPWB010000014">
    <property type="protein sequence ID" value="KAJ1097540.1"/>
    <property type="molecule type" value="Genomic_DNA"/>
</dbReference>
<accession>A0AAV7M410</accession>
<dbReference type="Proteomes" id="UP001066276">
    <property type="component" value="Chromosome 10"/>
</dbReference>
<evidence type="ECO:0000313" key="2">
    <source>
        <dbReference type="Proteomes" id="UP001066276"/>
    </source>
</evidence>
<gene>
    <name evidence="1" type="ORF">NDU88_002658</name>
</gene>
<keyword evidence="2" id="KW-1185">Reference proteome</keyword>
<name>A0AAV7M410_PLEWA</name>